<keyword evidence="2" id="KW-0238">DNA-binding</keyword>
<accession>A0A7Y9LB42</accession>
<sequence>MRKTLSFDLHTLTARLDREADRILRAEHEISYRRFRTLLSVAILSDAGAEVTQRAVAEELGISEPSASRMASILAADGWLDVRSGGGNRRRLSLTEPGRELVAACRSLLEQRFAAVVRRSGVRYSDYAGDTRKLLETLAQG</sequence>
<organism evidence="2 3">
    <name type="scientific">Microlunatus parietis</name>
    <dbReference type="NCBI Taxonomy" id="682979"/>
    <lineage>
        <taxon>Bacteria</taxon>
        <taxon>Bacillati</taxon>
        <taxon>Actinomycetota</taxon>
        <taxon>Actinomycetes</taxon>
        <taxon>Propionibacteriales</taxon>
        <taxon>Propionibacteriaceae</taxon>
        <taxon>Microlunatus</taxon>
    </lineage>
</organism>
<proteinExistence type="predicted"/>
<evidence type="ECO:0000313" key="2">
    <source>
        <dbReference type="EMBL" id="NYE73499.1"/>
    </source>
</evidence>
<evidence type="ECO:0000313" key="3">
    <source>
        <dbReference type="Proteomes" id="UP000569914"/>
    </source>
</evidence>
<dbReference type="Proteomes" id="UP000569914">
    <property type="component" value="Unassembled WGS sequence"/>
</dbReference>
<keyword evidence="3" id="KW-1185">Reference proteome</keyword>
<dbReference type="EMBL" id="JACCBU010000001">
    <property type="protein sequence ID" value="NYE73499.1"/>
    <property type="molecule type" value="Genomic_DNA"/>
</dbReference>
<comment type="caution">
    <text evidence="2">The sequence shown here is derived from an EMBL/GenBank/DDBJ whole genome shotgun (WGS) entry which is preliminary data.</text>
</comment>
<reference evidence="2 3" key="1">
    <citation type="submission" date="2020-07" db="EMBL/GenBank/DDBJ databases">
        <title>Sequencing the genomes of 1000 actinobacteria strains.</title>
        <authorList>
            <person name="Klenk H.-P."/>
        </authorList>
    </citation>
    <scope>NUCLEOTIDE SEQUENCE [LARGE SCALE GENOMIC DNA]</scope>
    <source>
        <strain evidence="2 3">DSM 22083</strain>
    </source>
</reference>
<dbReference type="AlphaFoldDB" id="A0A7Y9LB42"/>
<dbReference type="GO" id="GO:0003700">
    <property type="term" value="F:DNA-binding transcription factor activity"/>
    <property type="evidence" value="ECO:0007669"/>
    <property type="project" value="InterPro"/>
</dbReference>
<dbReference type="InterPro" id="IPR036390">
    <property type="entry name" value="WH_DNA-bd_sf"/>
</dbReference>
<dbReference type="InterPro" id="IPR036388">
    <property type="entry name" value="WH-like_DNA-bd_sf"/>
</dbReference>
<protein>
    <submittedName>
        <fullName evidence="2">DNA-binding MarR family transcriptional regulator</fullName>
    </submittedName>
</protein>
<dbReference type="InterPro" id="IPR000835">
    <property type="entry name" value="HTH_MarR-typ"/>
</dbReference>
<dbReference type="Pfam" id="PF12802">
    <property type="entry name" value="MarR_2"/>
    <property type="match status" value="1"/>
</dbReference>
<feature type="domain" description="HTH marR-type" evidence="1">
    <location>
        <begin position="23"/>
        <end position="125"/>
    </location>
</feature>
<dbReference type="RefSeq" id="WP_179755035.1">
    <property type="nucleotide sequence ID" value="NZ_JACCBU010000001.1"/>
</dbReference>
<dbReference type="SUPFAM" id="SSF46785">
    <property type="entry name" value="Winged helix' DNA-binding domain"/>
    <property type="match status" value="1"/>
</dbReference>
<dbReference type="Gene3D" id="1.10.10.10">
    <property type="entry name" value="Winged helix-like DNA-binding domain superfamily/Winged helix DNA-binding domain"/>
    <property type="match status" value="1"/>
</dbReference>
<name>A0A7Y9LB42_9ACTN</name>
<dbReference type="SMART" id="SM00347">
    <property type="entry name" value="HTH_MARR"/>
    <property type="match status" value="1"/>
</dbReference>
<evidence type="ECO:0000259" key="1">
    <source>
        <dbReference type="SMART" id="SM00347"/>
    </source>
</evidence>
<gene>
    <name evidence="2" type="ORF">BKA15_004828</name>
</gene>
<dbReference type="GO" id="GO:0003677">
    <property type="term" value="F:DNA binding"/>
    <property type="evidence" value="ECO:0007669"/>
    <property type="project" value="UniProtKB-KW"/>
</dbReference>